<feature type="domain" description="Aspartate carbamoyltransferase regulatory subunit C-terminal" evidence="2">
    <location>
        <begin position="74"/>
        <end position="121"/>
    </location>
</feature>
<name>A0A2R6A6P0_9ARCH</name>
<dbReference type="Proteomes" id="UP000240880">
    <property type="component" value="Unassembled WGS sequence"/>
</dbReference>
<evidence type="ECO:0000256" key="1">
    <source>
        <dbReference type="ARBA" id="ARBA00022975"/>
    </source>
</evidence>
<dbReference type="AlphaFoldDB" id="A0A2R6A6P0"/>
<evidence type="ECO:0000313" key="3">
    <source>
        <dbReference type="EMBL" id="PSN82029.1"/>
    </source>
</evidence>
<accession>A0A2R6A6P0</accession>
<gene>
    <name evidence="3" type="ORF">B9Q01_09205</name>
</gene>
<comment type="caution">
    <text evidence="3">The sequence shown here is derived from an EMBL/GenBank/DDBJ whole genome shotgun (WGS) entry which is preliminary data.</text>
</comment>
<dbReference type="Gene3D" id="2.30.30.20">
    <property type="entry name" value="Aspartate carbamoyltransferase regulatory subunit, C-terminal domain"/>
    <property type="match status" value="1"/>
</dbReference>
<dbReference type="InterPro" id="IPR020542">
    <property type="entry name" value="Asp_carbamoyltrfase_reg_C"/>
</dbReference>
<dbReference type="SUPFAM" id="SSF57825">
    <property type="entry name" value="Aspartate carbamoyltransferase, Regulatory-chain, C-terminal domain"/>
    <property type="match status" value="1"/>
</dbReference>
<sequence length="135" mass="15457">MENVTVVLHTQKIEPVLKLLENSEATIQKKQQEVRITLKQAPNELLLKILLLYEDAKFYVDSEEFTPEFPGVLSGFMNCPNANCVTSQPREPVKPEFVVVRKSPPLLQCSYCGRYVPKEAITPELLTLKRFVPPW</sequence>
<protein>
    <recommendedName>
        <fullName evidence="2">Aspartate carbamoyltransferase regulatory subunit C-terminal domain-containing protein</fullName>
    </recommendedName>
</protein>
<keyword evidence="1" id="KW-0665">Pyrimidine biosynthesis</keyword>
<dbReference type="Pfam" id="PF02748">
    <property type="entry name" value="PyrI_C"/>
    <property type="match status" value="1"/>
</dbReference>
<evidence type="ECO:0000313" key="4">
    <source>
        <dbReference type="Proteomes" id="UP000240880"/>
    </source>
</evidence>
<dbReference type="InterPro" id="IPR036792">
    <property type="entry name" value="Asp_carbatrfase_reg_C_sf"/>
</dbReference>
<reference evidence="3 4" key="1">
    <citation type="submission" date="2017-04" db="EMBL/GenBank/DDBJ databases">
        <title>Novel microbial lineages endemic to geothermal iron-oxide mats fill important gaps in the evolutionary history of Archaea.</title>
        <authorList>
            <person name="Jay Z.J."/>
            <person name="Beam J.P."/>
            <person name="Dlakic M."/>
            <person name="Rusch D.B."/>
            <person name="Kozubal M.A."/>
            <person name="Inskeep W.P."/>
        </authorList>
    </citation>
    <scope>NUCLEOTIDE SEQUENCE [LARGE SCALE GENOMIC DNA]</scope>
    <source>
        <strain evidence="3">OSP_D</strain>
    </source>
</reference>
<evidence type="ECO:0000259" key="2">
    <source>
        <dbReference type="Pfam" id="PF02748"/>
    </source>
</evidence>
<organism evidence="3 4">
    <name type="scientific">Candidatus Marsarchaeota G1 archaeon OSP_D</name>
    <dbReference type="NCBI Taxonomy" id="1978155"/>
    <lineage>
        <taxon>Archaea</taxon>
        <taxon>Candidatus Marsarchaeota</taxon>
        <taxon>Candidatus Marsarchaeota group 1</taxon>
    </lineage>
</organism>
<dbReference type="EMBL" id="NEXC01000106">
    <property type="protein sequence ID" value="PSN82029.1"/>
    <property type="molecule type" value="Genomic_DNA"/>
</dbReference>
<proteinExistence type="predicted"/>
<dbReference type="GO" id="GO:0006221">
    <property type="term" value="P:pyrimidine nucleotide biosynthetic process"/>
    <property type="evidence" value="ECO:0007669"/>
    <property type="project" value="UniProtKB-KW"/>
</dbReference>